<dbReference type="Proteomes" id="UP001486565">
    <property type="component" value="Chromosome"/>
</dbReference>
<gene>
    <name evidence="11" type="ORF">QBE51_06305</name>
</gene>
<dbReference type="InterPro" id="IPR012904">
    <property type="entry name" value="OGG_N"/>
</dbReference>
<keyword evidence="8" id="KW-0326">Glycosidase</keyword>
<sequence length="291" mass="34040">MRYRQIEDQIIIKAMDSFEIEQILECGQCFRFHKLAHNDYVIVAWGKVLRIFQTKDEVIFYPTSAEEFENLWSSYFDLDKDYDIIKQRLAEKDTHLAEAVKFAPGIRILRQEPWECLISFIISQNKQIPHIKQVVENISRMFGKFICSFEGHDYYAFPTVDELSAASEQDIRACKAGFRAPYIVDACQKVKHKEVELEKLADLPYEEAKKELLKIKGVGSKIADCVLLFGIGHEEAFPVDVWVKRVMEYFYFDKDTSPNEIQAFAKEYFGNLAGISQQYLFYYARQLRLGK</sequence>
<evidence type="ECO:0000256" key="9">
    <source>
        <dbReference type="ARBA" id="ARBA00044632"/>
    </source>
</evidence>
<evidence type="ECO:0000256" key="1">
    <source>
        <dbReference type="ARBA" id="ARBA00010679"/>
    </source>
</evidence>
<dbReference type="SMART" id="SM00478">
    <property type="entry name" value="ENDO3c"/>
    <property type="match status" value="1"/>
</dbReference>
<dbReference type="SUPFAM" id="SSF55945">
    <property type="entry name" value="TATA-box binding protein-like"/>
    <property type="match status" value="1"/>
</dbReference>
<evidence type="ECO:0000256" key="7">
    <source>
        <dbReference type="ARBA" id="ARBA00023268"/>
    </source>
</evidence>
<evidence type="ECO:0000256" key="8">
    <source>
        <dbReference type="ARBA" id="ARBA00023295"/>
    </source>
</evidence>
<name>A0ABZ2Y928_9FIRM</name>
<keyword evidence="3" id="KW-0227">DNA damage</keyword>
<dbReference type="InterPro" id="IPR011257">
    <property type="entry name" value="DNA_glycosylase"/>
</dbReference>
<evidence type="ECO:0000259" key="10">
    <source>
        <dbReference type="SMART" id="SM00478"/>
    </source>
</evidence>
<dbReference type="RefSeq" id="WP_341878089.1">
    <property type="nucleotide sequence ID" value="NZ_CP121687.1"/>
</dbReference>
<comment type="catalytic activity">
    <reaction evidence="9">
        <text>2'-deoxyribonucleotide-(2'-deoxyribose 5'-phosphate)-2'-deoxyribonucleotide-DNA = a 3'-end 2'-deoxyribonucleotide-(2,3-dehydro-2,3-deoxyribose 5'-phosphate)-DNA + a 5'-end 5'-phospho-2'-deoxyribonucleoside-DNA + H(+)</text>
        <dbReference type="Rhea" id="RHEA:66592"/>
        <dbReference type="Rhea" id="RHEA-COMP:13180"/>
        <dbReference type="Rhea" id="RHEA-COMP:16897"/>
        <dbReference type="Rhea" id="RHEA-COMP:17067"/>
        <dbReference type="ChEBI" id="CHEBI:15378"/>
        <dbReference type="ChEBI" id="CHEBI:136412"/>
        <dbReference type="ChEBI" id="CHEBI:157695"/>
        <dbReference type="ChEBI" id="CHEBI:167181"/>
        <dbReference type="EC" id="4.2.99.18"/>
    </reaction>
</comment>
<dbReference type="PANTHER" id="PTHR10242">
    <property type="entry name" value="8-OXOGUANINE DNA GLYCOSYLASE"/>
    <property type="match status" value="1"/>
</dbReference>
<organism evidence="11 12">
    <name type="scientific">Defluviitalea saccharophila</name>
    <dbReference type="NCBI Taxonomy" id="879970"/>
    <lineage>
        <taxon>Bacteria</taxon>
        <taxon>Bacillati</taxon>
        <taxon>Bacillota</taxon>
        <taxon>Clostridia</taxon>
        <taxon>Lachnospirales</taxon>
        <taxon>Defluviitaleaceae</taxon>
        <taxon>Defluviitalea</taxon>
    </lineage>
</organism>
<dbReference type="InterPro" id="IPR052054">
    <property type="entry name" value="Oxidative_DNA_repair_enzyme"/>
</dbReference>
<evidence type="ECO:0000256" key="2">
    <source>
        <dbReference type="ARBA" id="ARBA00012720"/>
    </source>
</evidence>
<keyword evidence="5" id="KW-0234">DNA repair</keyword>
<protein>
    <recommendedName>
        <fullName evidence="2">DNA-(apurinic or apyrimidinic site) lyase</fullName>
        <ecNumber evidence="2">4.2.99.18</ecNumber>
    </recommendedName>
</protein>
<feature type="domain" description="HhH-GPD" evidence="10">
    <location>
        <begin position="122"/>
        <end position="285"/>
    </location>
</feature>
<dbReference type="Pfam" id="PF00730">
    <property type="entry name" value="HhH-GPD"/>
    <property type="match status" value="1"/>
</dbReference>
<dbReference type="EMBL" id="CP121687">
    <property type="protein sequence ID" value="WZL71124.1"/>
    <property type="molecule type" value="Genomic_DNA"/>
</dbReference>
<evidence type="ECO:0000313" key="11">
    <source>
        <dbReference type="EMBL" id="WZL71124.1"/>
    </source>
</evidence>
<reference evidence="11 12" key="1">
    <citation type="submission" date="2023-03" db="EMBL/GenBank/DDBJ databases">
        <title>Novel Species.</title>
        <authorList>
            <person name="Ma S."/>
        </authorList>
    </citation>
    <scope>NUCLEOTIDE SEQUENCE [LARGE SCALE GENOMIC DNA]</scope>
    <source>
        <strain evidence="11 12">LIND6LT2</strain>
    </source>
</reference>
<keyword evidence="7" id="KW-0511">Multifunctional enzyme</keyword>
<dbReference type="PANTHER" id="PTHR10242:SF2">
    <property type="entry name" value="N-GLYCOSYLASE_DNA LYASE"/>
    <property type="match status" value="1"/>
</dbReference>
<evidence type="ECO:0000256" key="4">
    <source>
        <dbReference type="ARBA" id="ARBA00022801"/>
    </source>
</evidence>
<dbReference type="InterPro" id="IPR003265">
    <property type="entry name" value="HhH-GPD_domain"/>
</dbReference>
<dbReference type="SUPFAM" id="SSF48150">
    <property type="entry name" value="DNA-glycosylase"/>
    <property type="match status" value="1"/>
</dbReference>
<evidence type="ECO:0000313" key="12">
    <source>
        <dbReference type="Proteomes" id="UP001486565"/>
    </source>
</evidence>
<keyword evidence="6" id="KW-0456">Lyase</keyword>
<dbReference type="InterPro" id="IPR023170">
    <property type="entry name" value="HhH_base_excis_C"/>
</dbReference>
<proteinExistence type="inferred from homology"/>
<dbReference type="CDD" id="cd00056">
    <property type="entry name" value="ENDO3c"/>
    <property type="match status" value="1"/>
</dbReference>
<accession>A0ABZ2Y928</accession>
<evidence type="ECO:0000256" key="5">
    <source>
        <dbReference type="ARBA" id="ARBA00023204"/>
    </source>
</evidence>
<dbReference type="Gene3D" id="1.10.1670.10">
    <property type="entry name" value="Helix-hairpin-Helix base-excision DNA repair enzymes (C-terminal)"/>
    <property type="match status" value="1"/>
</dbReference>
<dbReference type="Pfam" id="PF07934">
    <property type="entry name" value="OGG_N"/>
    <property type="match status" value="1"/>
</dbReference>
<comment type="similarity">
    <text evidence="1">Belongs to the type-1 OGG1 family.</text>
</comment>
<keyword evidence="12" id="KW-1185">Reference proteome</keyword>
<dbReference type="Gene3D" id="1.10.340.30">
    <property type="entry name" value="Hypothetical protein, domain 2"/>
    <property type="match status" value="1"/>
</dbReference>
<dbReference type="EC" id="4.2.99.18" evidence="2"/>
<evidence type="ECO:0000256" key="6">
    <source>
        <dbReference type="ARBA" id="ARBA00023239"/>
    </source>
</evidence>
<evidence type="ECO:0000256" key="3">
    <source>
        <dbReference type="ARBA" id="ARBA00022763"/>
    </source>
</evidence>
<dbReference type="Gene3D" id="3.30.310.260">
    <property type="match status" value="1"/>
</dbReference>
<keyword evidence="4" id="KW-0378">Hydrolase</keyword>